<evidence type="ECO:0000256" key="1">
    <source>
        <dbReference type="ARBA" id="ARBA00006611"/>
    </source>
</evidence>
<comment type="similarity">
    <text evidence="1">Belongs to the GSP E family.</text>
</comment>
<dbReference type="Gene3D" id="3.40.50.300">
    <property type="entry name" value="P-loop containing nucleotide triphosphate hydrolases"/>
    <property type="match status" value="1"/>
</dbReference>
<gene>
    <name evidence="3" type="ORF">SAMN05421770_103531</name>
</gene>
<dbReference type="OrthoDB" id="105005at2"/>
<dbReference type="RefSeq" id="WP_089408609.1">
    <property type="nucleotide sequence ID" value="NZ_FZOU01000003.1"/>
</dbReference>
<dbReference type="EMBL" id="FZOU01000003">
    <property type="protein sequence ID" value="SNT03183.1"/>
    <property type="molecule type" value="Genomic_DNA"/>
</dbReference>
<keyword evidence="4" id="KW-1185">Reference proteome</keyword>
<accession>A0A239JD37</accession>
<dbReference type="Proteomes" id="UP000198356">
    <property type="component" value="Unassembled WGS sequence"/>
</dbReference>
<evidence type="ECO:0000313" key="3">
    <source>
        <dbReference type="EMBL" id="SNT03183.1"/>
    </source>
</evidence>
<organism evidence="3 4">
    <name type="scientific">Granulicella rosea</name>
    <dbReference type="NCBI Taxonomy" id="474952"/>
    <lineage>
        <taxon>Bacteria</taxon>
        <taxon>Pseudomonadati</taxon>
        <taxon>Acidobacteriota</taxon>
        <taxon>Terriglobia</taxon>
        <taxon>Terriglobales</taxon>
        <taxon>Acidobacteriaceae</taxon>
        <taxon>Granulicella</taxon>
    </lineage>
</organism>
<dbReference type="InterPro" id="IPR027417">
    <property type="entry name" value="P-loop_NTPase"/>
</dbReference>
<dbReference type="AlphaFoldDB" id="A0A239JD37"/>
<dbReference type="Gene3D" id="3.30.450.90">
    <property type="match status" value="1"/>
</dbReference>
<feature type="domain" description="Bacterial type II secretion system protein E" evidence="2">
    <location>
        <begin position="13"/>
        <end position="282"/>
    </location>
</feature>
<name>A0A239JD37_9BACT</name>
<dbReference type="CDD" id="cd01130">
    <property type="entry name" value="VirB11-like_ATPase"/>
    <property type="match status" value="1"/>
</dbReference>
<dbReference type="InterPro" id="IPR050921">
    <property type="entry name" value="T4SS_GSP_E_ATPase"/>
</dbReference>
<dbReference type="PANTHER" id="PTHR30486:SF6">
    <property type="entry name" value="TYPE IV PILUS RETRACTATION ATPASE PILT"/>
    <property type="match status" value="1"/>
</dbReference>
<reference evidence="3 4" key="1">
    <citation type="submission" date="2017-06" db="EMBL/GenBank/DDBJ databases">
        <authorList>
            <person name="Kim H.J."/>
            <person name="Triplett B.A."/>
        </authorList>
    </citation>
    <scope>NUCLEOTIDE SEQUENCE [LARGE SCALE GENOMIC DNA]</scope>
    <source>
        <strain evidence="3 4">DSM 18704</strain>
    </source>
</reference>
<evidence type="ECO:0000313" key="4">
    <source>
        <dbReference type="Proteomes" id="UP000198356"/>
    </source>
</evidence>
<evidence type="ECO:0000259" key="2">
    <source>
        <dbReference type="Pfam" id="PF00437"/>
    </source>
</evidence>
<dbReference type="GO" id="GO:0016887">
    <property type="term" value="F:ATP hydrolysis activity"/>
    <property type="evidence" value="ECO:0007669"/>
    <property type="project" value="InterPro"/>
</dbReference>
<dbReference type="Pfam" id="PF00437">
    <property type="entry name" value="T2SSE"/>
    <property type="match status" value="1"/>
</dbReference>
<dbReference type="InterPro" id="IPR001482">
    <property type="entry name" value="T2SS/T4SS_dom"/>
</dbReference>
<dbReference type="PANTHER" id="PTHR30486">
    <property type="entry name" value="TWITCHING MOTILITY PROTEIN PILT"/>
    <property type="match status" value="1"/>
</dbReference>
<dbReference type="SUPFAM" id="SSF52540">
    <property type="entry name" value="P-loop containing nucleoside triphosphate hydrolases"/>
    <property type="match status" value="1"/>
</dbReference>
<sequence>MNHDLDLLISFLQPIKELLLDDSVSEIMGNPNGQWWFERRGKLEHADIIFDAKALRTGLEVIANKLSRKLDEAHPLLNAQLPDGSRLAAVLPPVVRPNPAVTIRKFSKTRFTIADLIQTGAMAPEIGATLSGYIEAGKTMLISGGTGAGKTSLLNALADYIPEEERIVVIEDTSELRIGKPNLLASECQTESHTGTVSFNDLLKAALRWRPDRIILGEVRGEEARTLLDSFNTGHAGSMATIHASSAVKALRRFGELAMRSHQQSNRDDISAEIAETVQIVAQVGRFASGRKVSEIIAVHGYDRTTKQFMYDTIFDLAGERDVPAIHPIISTSNKRENVHAIA</sequence>
<proteinExistence type="inferred from homology"/>
<protein>
    <submittedName>
        <fullName evidence="3">Pilus assembly protein CpaF</fullName>
    </submittedName>
</protein>